<keyword evidence="1" id="KW-1133">Transmembrane helix</keyword>
<proteinExistence type="predicted"/>
<keyword evidence="3" id="KW-1185">Reference proteome</keyword>
<feature type="transmembrane region" description="Helical" evidence="1">
    <location>
        <begin position="5"/>
        <end position="24"/>
    </location>
</feature>
<protein>
    <submittedName>
        <fullName evidence="2">Lysine exporter LysO-like protein</fullName>
    </submittedName>
</protein>
<dbReference type="PANTHER" id="PTHR35804">
    <property type="entry name" value="LYSINE EXPORTER LYSO"/>
    <property type="match status" value="1"/>
</dbReference>
<dbReference type="EMBL" id="SOEG01000004">
    <property type="protein sequence ID" value="TDX53024.1"/>
    <property type="molecule type" value="Genomic_DNA"/>
</dbReference>
<keyword evidence="1" id="KW-0472">Membrane</keyword>
<dbReference type="GO" id="GO:0005886">
    <property type="term" value="C:plasma membrane"/>
    <property type="evidence" value="ECO:0007669"/>
    <property type="project" value="TreeGrafter"/>
</dbReference>
<dbReference type="Pfam" id="PF03956">
    <property type="entry name" value="Lys_export"/>
    <property type="match status" value="1"/>
</dbReference>
<evidence type="ECO:0000313" key="3">
    <source>
        <dbReference type="Proteomes" id="UP000295832"/>
    </source>
</evidence>
<accession>A0A4R8H119</accession>
<organism evidence="2 3">
    <name type="scientific">Orenia marismortui</name>
    <dbReference type="NCBI Taxonomy" id="46469"/>
    <lineage>
        <taxon>Bacteria</taxon>
        <taxon>Bacillati</taxon>
        <taxon>Bacillota</taxon>
        <taxon>Clostridia</taxon>
        <taxon>Halanaerobiales</taxon>
        <taxon>Halobacteroidaceae</taxon>
        <taxon>Orenia</taxon>
    </lineage>
</organism>
<dbReference type="Proteomes" id="UP000295832">
    <property type="component" value="Unassembled WGS sequence"/>
</dbReference>
<dbReference type="AlphaFoldDB" id="A0A4R8H119"/>
<feature type="transmembrane region" description="Helical" evidence="1">
    <location>
        <begin position="102"/>
        <end position="124"/>
    </location>
</feature>
<feature type="transmembrane region" description="Helical" evidence="1">
    <location>
        <begin position="60"/>
        <end position="82"/>
    </location>
</feature>
<dbReference type="RefSeq" id="WP_018247709.1">
    <property type="nucleotide sequence ID" value="NZ_SOEG01000004.1"/>
</dbReference>
<gene>
    <name evidence="2" type="ORF">C7959_104154</name>
</gene>
<dbReference type="InterPro" id="IPR005642">
    <property type="entry name" value="LysO"/>
</dbReference>
<name>A0A4R8H119_9FIRM</name>
<feature type="transmembrane region" description="Helical" evidence="1">
    <location>
        <begin position="174"/>
        <end position="197"/>
    </location>
</feature>
<feature type="transmembrane region" description="Helical" evidence="1">
    <location>
        <begin position="131"/>
        <end position="154"/>
    </location>
</feature>
<sequence length="199" mass="20947">MLLIIIVMIVIGIYLGYEIIPPTFIGELDLISTLSLSFLLLGVGIDIGKNKKIINDLKRLGLKVLLVPILVGVGSIAGAILFGKLLDIPVNEASAIGAGFGWYSLSGIILSKIYSADIGTLAFLTNVFREVIAIILIPIMAKLGSKIAIIAPGGATTMDTTLPLITRSINQAEITIVAFISGVILSAMVPVLVPLLINI</sequence>
<reference evidence="2 3" key="1">
    <citation type="submission" date="2019-03" db="EMBL/GenBank/DDBJ databases">
        <title>Subsurface microbial communities from deep shales in Ohio and West Virginia, USA.</title>
        <authorList>
            <person name="Wrighton K."/>
        </authorList>
    </citation>
    <scope>NUCLEOTIDE SEQUENCE [LARGE SCALE GENOMIC DNA]</scope>
    <source>
        <strain evidence="2 3">MSL 6dP</strain>
    </source>
</reference>
<dbReference type="STRING" id="926561.GCA_000379025_00485"/>
<evidence type="ECO:0000256" key="1">
    <source>
        <dbReference type="SAM" id="Phobius"/>
    </source>
</evidence>
<feature type="transmembrane region" description="Helical" evidence="1">
    <location>
        <begin position="30"/>
        <end position="48"/>
    </location>
</feature>
<comment type="caution">
    <text evidence="2">The sequence shown here is derived from an EMBL/GenBank/DDBJ whole genome shotgun (WGS) entry which is preliminary data.</text>
</comment>
<evidence type="ECO:0000313" key="2">
    <source>
        <dbReference type="EMBL" id="TDX53024.1"/>
    </source>
</evidence>
<dbReference type="GO" id="GO:0015661">
    <property type="term" value="F:L-lysine efflux transmembrane transporter activity"/>
    <property type="evidence" value="ECO:0007669"/>
    <property type="project" value="InterPro"/>
</dbReference>
<dbReference type="PANTHER" id="PTHR35804:SF1">
    <property type="entry name" value="LYSINE EXPORTER LYSO"/>
    <property type="match status" value="1"/>
</dbReference>
<keyword evidence="1" id="KW-0812">Transmembrane</keyword>